<evidence type="ECO:0000313" key="2">
    <source>
        <dbReference type="Proteomes" id="UP000719766"/>
    </source>
</evidence>
<proteinExistence type="predicted"/>
<dbReference type="GeneID" id="64594225"/>
<accession>A0A9P7AIH6</accession>
<organism evidence="1 2">
    <name type="scientific">Suillus plorans</name>
    <dbReference type="NCBI Taxonomy" id="116603"/>
    <lineage>
        <taxon>Eukaryota</taxon>
        <taxon>Fungi</taxon>
        <taxon>Dikarya</taxon>
        <taxon>Basidiomycota</taxon>
        <taxon>Agaricomycotina</taxon>
        <taxon>Agaricomycetes</taxon>
        <taxon>Agaricomycetidae</taxon>
        <taxon>Boletales</taxon>
        <taxon>Suillineae</taxon>
        <taxon>Suillaceae</taxon>
        <taxon>Suillus</taxon>
    </lineage>
</organism>
<protein>
    <submittedName>
        <fullName evidence="1">Uncharacterized protein</fullName>
    </submittedName>
</protein>
<name>A0A9P7AIH6_9AGAM</name>
<evidence type="ECO:0000313" key="1">
    <source>
        <dbReference type="EMBL" id="KAG1790253.1"/>
    </source>
</evidence>
<dbReference type="RefSeq" id="XP_041157228.1">
    <property type="nucleotide sequence ID" value="XM_041300461.1"/>
</dbReference>
<dbReference type="AlphaFoldDB" id="A0A9P7AIH6"/>
<comment type="caution">
    <text evidence="1">The sequence shown here is derived from an EMBL/GenBank/DDBJ whole genome shotgun (WGS) entry which is preliminary data.</text>
</comment>
<dbReference type="Proteomes" id="UP000719766">
    <property type="component" value="Unassembled WGS sequence"/>
</dbReference>
<dbReference type="EMBL" id="JABBWE010000052">
    <property type="protein sequence ID" value="KAG1790253.1"/>
    <property type="molecule type" value="Genomic_DNA"/>
</dbReference>
<sequence>MSLNRYGPTPMTDAVRSDRLISRIEDSNIGSTSLTVSTIMVPPIKYKTPAAKLQAERAKRHRYYEKRCDAILARRRELCKDRNTHDDGNNHSDGDDEPIDTLSDCIAVVKLAKDDFMQHIKSPQIFIIGVLAKYTKSIPDTPEGHGDREILKDAMSSIEDFLDRASRGQDGILQLCGVNDEWRAADQVCRCMRDTIAMVEDIYCLTLCDGDSGLAEAHFLGELLYQKYKDQ</sequence>
<gene>
    <name evidence="1" type="ORF">HD556DRAFT_1310836</name>
</gene>
<dbReference type="OrthoDB" id="2671598at2759"/>
<keyword evidence="2" id="KW-1185">Reference proteome</keyword>
<reference evidence="1" key="1">
    <citation type="journal article" date="2020" name="New Phytol.">
        <title>Comparative genomics reveals dynamic genome evolution in host specialist ectomycorrhizal fungi.</title>
        <authorList>
            <person name="Lofgren L.A."/>
            <person name="Nguyen N.H."/>
            <person name="Vilgalys R."/>
            <person name="Ruytinx J."/>
            <person name="Liao H.L."/>
            <person name="Branco S."/>
            <person name="Kuo A."/>
            <person name="LaButti K."/>
            <person name="Lipzen A."/>
            <person name="Andreopoulos W."/>
            <person name="Pangilinan J."/>
            <person name="Riley R."/>
            <person name="Hundley H."/>
            <person name="Na H."/>
            <person name="Barry K."/>
            <person name="Grigoriev I.V."/>
            <person name="Stajich J.E."/>
            <person name="Kennedy P.G."/>
        </authorList>
    </citation>
    <scope>NUCLEOTIDE SEQUENCE</scope>
    <source>
        <strain evidence="1">S12</strain>
    </source>
</reference>